<dbReference type="InterPro" id="IPR001128">
    <property type="entry name" value="Cyt_P450"/>
</dbReference>
<accession>A0A918YTJ9</accession>
<evidence type="ECO:0000313" key="9">
    <source>
        <dbReference type="Proteomes" id="UP000655443"/>
    </source>
</evidence>
<dbReference type="InterPro" id="IPR002397">
    <property type="entry name" value="Cyt_P450_B"/>
</dbReference>
<keyword evidence="9" id="KW-1185">Reference proteome</keyword>
<keyword evidence="3 7" id="KW-0479">Metal-binding</keyword>
<dbReference type="PROSITE" id="PS00086">
    <property type="entry name" value="CYTOCHROME_P450"/>
    <property type="match status" value="1"/>
</dbReference>
<dbReference type="PRINTS" id="PR00359">
    <property type="entry name" value="BP450"/>
</dbReference>
<dbReference type="SUPFAM" id="SSF48264">
    <property type="entry name" value="Cytochrome P450"/>
    <property type="match status" value="1"/>
</dbReference>
<protein>
    <submittedName>
        <fullName evidence="8">Cytochrome P450</fullName>
    </submittedName>
</protein>
<reference evidence="8" key="2">
    <citation type="submission" date="2020-09" db="EMBL/GenBank/DDBJ databases">
        <authorList>
            <person name="Sun Q."/>
            <person name="Ohkuma M."/>
        </authorList>
    </citation>
    <scope>NUCLEOTIDE SEQUENCE</scope>
    <source>
        <strain evidence="8">JCM 4714</strain>
    </source>
</reference>
<sequence>MAPGTGKSLDSRGFSGLPFRERAALGPLPARLHGGLPYERGFPMTAVPAAVGSEVSAPPEVGLDGGATLLAWLRRMRDEQPVWRDPAGRYHVFRHEDVQRITADPAGFSSDTVSRLSGGERQPPGGTLLLLDPPRHGKLRRLVSKVFTAKMINELTPRITEVATDLLDGLDGSDRFDLVEAFANPLPVIVISSMLGVPPSDRPLFQVWADSLLTVDWETPEGAEVLGRTVQELDAYLRQHVAERRAREHDDLMSLLVRAEVDGESLNDDDVVSFAALLLLAGHVTTAVLLGNMLLTLDQEEGLLGELRADREKITAFTEEVLRCRPPFLKIERVPTAPVEIAGEKVPENTMVYLWLLSANRDERVFPEPDRFLPGRPNAKQLAFGHGIHYCLGAPLARMEGQIALNLMLDRFADIRVDRDSPLSYFDNRVNVFGLRQLPLTVRRA</sequence>
<evidence type="ECO:0000256" key="2">
    <source>
        <dbReference type="ARBA" id="ARBA00022617"/>
    </source>
</evidence>
<dbReference type="AlphaFoldDB" id="A0A918YTJ9"/>
<dbReference type="InterPro" id="IPR036396">
    <property type="entry name" value="Cyt_P450_sf"/>
</dbReference>
<dbReference type="Proteomes" id="UP000655443">
    <property type="component" value="Unassembled WGS sequence"/>
</dbReference>
<reference evidence="8" key="1">
    <citation type="journal article" date="2014" name="Int. J. Syst. Evol. Microbiol.">
        <title>Complete genome sequence of Corynebacterium casei LMG S-19264T (=DSM 44701T), isolated from a smear-ripened cheese.</title>
        <authorList>
            <consortium name="US DOE Joint Genome Institute (JGI-PGF)"/>
            <person name="Walter F."/>
            <person name="Albersmeier A."/>
            <person name="Kalinowski J."/>
            <person name="Ruckert C."/>
        </authorList>
    </citation>
    <scope>NUCLEOTIDE SEQUENCE</scope>
    <source>
        <strain evidence="8">JCM 4714</strain>
    </source>
</reference>
<dbReference type="Pfam" id="PF00067">
    <property type="entry name" value="p450"/>
    <property type="match status" value="1"/>
</dbReference>
<dbReference type="CDD" id="cd11032">
    <property type="entry name" value="P450_EryK-like"/>
    <property type="match status" value="1"/>
</dbReference>
<gene>
    <name evidence="8" type="ORF">GCM10010339_87910</name>
</gene>
<keyword evidence="5 7" id="KW-0408">Iron</keyword>
<dbReference type="EMBL" id="BMVG01000056">
    <property type="protein sequence ID" value="GHE14933.1"/>
    <property type="molecule type" value="Genomic_DNA"/>
</dbReference>
<dbReference type="GO" id="GO:0005506">
    <property type="term" value="F:iron ion binding"/>
    <property type="evidence" value="ECO:0007669"/>
    <property type="project" value="InterPro"/>
</dbReference>
<keyword evidence="4 7" id="KW-0560">Oxidoreductase</keyword>
<dbReference type="InterPro" id="IPR017972">
    <property type="entry name" value="Cyt_P450_CS"/>
</dbReference>
<evidence type="ECO:0000256" key="4">
    <source>
        <dbReference type="ARBA" id="ARBA00023002"/>
    </source>
</evidence>
<keyword evidence="2 7" id="KW-0349">Heme</keyword>
<keyword evidence="6 7" id="KW-0503">Monooxygenase</keyword>
<dbReference type="FunFam" id="1.10.630.10:FF:000018">
    <property type="entry name" value="Cytochrome P450 monooxygenase"/>
    <property type="match status" value="1"/>
</dbReference>
<proteinExistence type="inferred from homology"/>
<evidence type="ECO:0000256" key="7">
    <source>
        <dbReference type="RuleBase" id="RU000461"/>
    </source>
</evidence>
<name>A0A918YTJ9_9ACTN</name>
<dbReference type="Gene3D" id="1.10.630.10">
    <property type="entry name" value="Cytochrome P450"/>
    <property type="match status" value="1"/>
</dbReference>
<evidence type="ECO:0000313" key="8">
    <source>
        <dbReference type="EMBL" id="GHE14933.1"/>
    </source>
</evidence>
<organism evidence="8 9">
    <name type="scientific">Streptomyces alanosinicus</name>
    <dbReference type="NCBI Taxonomy" id="68171"/>
    <lineage>
        <taxon>Bacteria</taxon>
        <taxon>Bacillati</taxon>
        <taxon>Actinomycetota</taxon>
        <taxon>Actinomycetes</taxon>
        <taxon>Kitasatosporales</taxon>
        <taxon>Streptomycetaceae</taxon>
        <taxon>Streptomyces</taxon>
    </lineage>
</organism>
<evidence type="ECO:0000256" key="6">
    <source>
        <dbReference type="ARBA" id="ARBA00023033"/>
    </source>
</evidence>
<evidence type="ECO:0000256" key="5">
    <source>
        <dbReference type="ARBA" id="ARBA00023004"/>
    </source>
</evidence>
<dbReference type="GO" id="GO:0020037">
    <property type="term" value="F:heme binding"/>
    <property type="evidence" value="ECO:0007669"/>
    <property type="project" value="InterPro"/>
</dbReference>
<evidence type="ECO:0000256" key="1">
    <source>
        <dbReference type="ARBA" id="ARBA00010617"/>
    </source>
</evidence>
<comment type="caution">
    <text evidence="8">The sequence shown here is derived from an EMBL/GenBank/DDBJ whole genome shotgun (WGS) entry which is preliminary data.</text>
</comment>
<evidence type="ECO:0000256" key="3">
    <source>
        <dbReference type="ARBA" id="ARBA00022723"/>
    </source>
</evidence>
<comment type="similarity">
    <text evidence="1 7">Belongs to the cytochrome P450 family.</text>
</comment>
<dbReference type="PANTHER" id="PTHR46696">
    <property type="entry name" value="P450, PUTATIVE (EUROFUNG)-RELATED"/>
    <property type="match status" value="1"/>
</dbReference>
<dbReference type="GO" id="GO:0016705">
    <property type="term" value="F:oxidoreductase activity, acting on paired donors, with incorporation or reduction of molecular oxygen"/>
    <property type="evidence" value="ECO:0007669"/>
    <property type="project" value="InterPro"/>
</dbReference>
<dbReference type="PANTHER" id="PTHR46696:SF3">
    <property type="entry name" value="PULCHERRIMINIC ACID SYNTHASE"/>
    <property type="match status" value="1"/>
</dbReference>
<dbReference type="GO" id="GO:0004497">
    <property type="term" value="F:monooxygenase activity"/>
    <property type="evidence" value="ECO:0007669"/>
    <property type="project" value="UniProtKB-KW"/>
</dbReference>